<proteinExistence type="predicted"/>
<sequence length="263" mass="28021">MGNVRSSSFASFLLWGVKVWTCAEALRGHGSPARHRGEAGGDHKRLQPRCQLGNLQDVSSSAGEEREGGREGGKVNKPIKDALSRVERRRGEGGSGQTVPRLVGRLPAALQRDRELSGVLRERRGARRKGGLKETERGGVEEQLSSHRTEEGGCSGPGDGSLQGTKTKSHLRDEDGIKLGLIWSSIFSFTAGDPGRMVDLRSRDGEHRRQRAGEPLPPTCNLQTPGGLHAPGQSWWTEGGGSGGGGGAGGGEAGPEKWWRVVV</sequence>
<dbReference type="EMBL" id="CADEAL010004470">
    <property type="protein sequence ID" value="CAB1460295.1"/>
    <property type="molecule type" value="Genomic_DNA"/>
</dbReference>
<comment type="caution">
    <text evidence="3">The sequence shown here is derived from an EMBL/GenBank/DDBJ whole genome shotgun (WGS) entry which is preliminary data.</text>
</comment>
<feature type="compositionally biased region" description="Basic and acidic residues" evidence="1">
    <location>
        <begin position="35"/>
        <end position="45"/>
    </location>
</feature>
<protein>
    <submittedName>
        <fullName evidence="3">Uncharacterized protein</fullName>
    </submittedName>
</protein>
<feature type="region of interest" description="Disordered" evidence="1">
    <location>
        <begin position="29"/>
        <end position="100"/>
    </location>
</feature>
<dbReference type="Proteomes" id="UP001153269">
    <property type="component" value="Unassembled WGS sequence"/>
</dbReference>
<keyword evidence="4" id="KW-1185">Reference proteome</keyword>
<evidence type="ECO:0000313" key="3">
    <source>
        <dbReference type="EMBL" id="CAB1460295.1"/>
    </source>
</evidence>
<feature type="region of interest" description="Disordered" evidence="1">
    <location>
        <begin position="117"/>
        <end position="169"/>
    </location>
</feature>
<name>A0A9N7W2V5_PLEPL</name>
<feature type="compositionally biased region" description="Basic and acidic residues" evidence="1">
    <location>
        <begin position="131"/>
        <end position="151"/>
    </location>
</feature>
<feature type="compositionally biased region" description="Basic and acidic residues" evidence="1">
    <location>
        <begin position="63"/>
        <end position="92"/>
    </location>
</feature>
<organism evidence="3 4">
    <name type="scientific">Pleuronectes platessa</name>
    <name type="common">European plaice</name>
    <dbReference type="NCBI Taxonomy" id="8262"/>
    <lineage>
        <taxon>Eukaryota</taxon>
        <taxon>Metazoa</taxon>
        <taxon>Chordata</taxon>
        <taxon>Craniata</taxon>
        <taxon>Vertebrata</taxon>
        <taxon>Euteleostomi</taxon>
        <taxon>Actinopterygii</taxon>
        <taxon>Neopterygii</taxon>
        <taxon>Teleostei</taxon>
        <taxon>Neoteleostei</taxon>
        <taxon>Acanthomorphata</taxon>
        <taxon>Carangaria</taxon>
        <taxon>Pleuronectiformes</taxon>
        <taxon>Pleuronectoidei</taxon>
        <taxon>Pleuronectidae</taxon>
        <taxon>Pleuronectes</taxon>
    </lineage>
</organism>
<feature type="chain" id="PRO_5040141436" evidence="2">
    <location>
        <begin position="26"/>
        <end position="263"/>
    </location>
</feature>
<gene>
    <name evidence="3" type="ORF">PLEPLA_LOCUS48146</name>
</gene>
<feature type="region of interest" description="Disordered" evidence="1">
    <location>
        <begin position="204"/>
        <end position="259"/>
    </location>
</feature>
<evidence type="ECO:0000313" key="4">
    <source>
        <dbReference type="Proteomes" id="UP001153269"/>
    </source>
</evidence>
<dbReference type="AlphaFoldDB" id="A0A9N7W2V5"/>
<feature type="compositionally biased region" description="Gly residues" evidence="1">
    <location>
        <begin position="238"/>
        <end position="253"/>
    </location>
</feature>
<evidence type="ECO:0000256" key="1">
    <source>
        <dbReference type="SAM" id="MobiDB-lite"/>
    </source>
</evidence>
<keyword evidence="2" id="KW-0732">Signal</keyword>
<feature type="compositionally biased region" description="Polar residues" evidence="1">
    <location>
        <begin position="53"/>
        <end position="62"/>
    </location>
</feature>
<evidence type="ECO:0000256" key="2">
    <source>
        <dbReference type="SAM" id="SignalP"/>
    </source>
</evidence>
<accession>A0A9N7W2V5</accession>
<feature type="signal peptide" evidence="2">
    <location>
        <begin position="1"/>
        <end position="25"/>
    </location>
</feature>
<reference evidence="3" key="1">
    <citation type="submission" date="2020-03" db="EMBL/GenBank/DDBJ databases">
        <authorList>
            <person name="Weist P."/>
        </authorList>
    </citation>
    <scope>NUCLEOTIDE SEQUENCE</scope>
</reference>